<comment type="similarity">
    <text evidence="2 10 11">Belongs to the TonB-dependent receptor family.</text>
</comment>
<feature type="domain" description="TonB-dependent receptor-like beta-barrel" evidence="13">
    <location>
        <begin position="388"/>
        <end position="867"/>
    </location>
</feature>
<evidence type="ECO:0000256" key="7">
    <source>
        <dbReference type="ARBA" id="ARBA00023136"/>
    </source>
</evidence>
<dbReference type="GO" id="GO:0009279">
    <property type="term" value="C:cell outer membrane"/>
    <property type="evidence" value="ECO:0007669"/>
    <property type="project" value="UniProtKB-SubCell"/>
</dbReference>
<dbReference type="PANTHER" id="PTHR47234">
    <property type="match status" value="1"/>
</dbReference>
<keyword evidence="7 10" id="KW-0472">Membrane</keyword>
<dbReference type="Proteomes" id="UP000469734">
    <property type="component" value="Unassembled WGS sequence"/>
</dbReference>
<dbReference type="Gene3D" id="2.170.130.10">
    <property type="entry name" value="TonB-dependent receptor, plug domain"/>
    <property type="match status" value="1"/>
</dbReference>
<dbReference type="InterPro" id="IPR000531">
    <property type="entry name" value="Beta-barrel_TonB"/>
</dbReference>
<keyword evidence="6 11" id="KW-0798">TonB box</keyword>
<feature type="chain" id="PRO_5031088163" evidence="12">
    <location>
        <begin position="32"/>
        <end position="902"/>
    </location>
</feature>
<sequence length="902" mass="96271">MNHKTTHRMLPRRLPAAVALALLSMSAIAHAQQDDTMQKVEITGSSIKRAVADQALPVTVVKAEDWLAQGMVTIDDILMSMSTASDFVPNTTSGVGNSANMRGIGTSRTLVLLDGKRLNDVPINPNSIPVSALDRTEVLRDGASSIYGSDAIGGVINFVTKKSYTGASLTLKGSAPGKSGGGESTGLSFIAGKGNLGSDGWNVYVTGDINNQNALPQSARPNITSDARLASAGFPPPKLTKGGNSIPANVTLADGSTKVGNVTIGGNPYYASGCLAPYSSPGLNNTCTASYTANSLTLTKESQEASLFTKGTLMLGEDHKLSASLLYSSIYNRPVKNPTFGINPSIANFPALTIGPNSKYYPGKGIVPAMPGITNQKLTLAWSLYGDLGPTVLDYKTETTRLTVDDEGHLGAWDYKASFWSALYSTRTSFRSGFVNSYGLLAGVANGQLNPFGLQDQVGKDYLSSISTNGQTANAGLTRMNGVDLSGSRELMTLPGGAVSLAVGGSVYHDFSYNSIPATVALSGGQTGNTAATNQSASRNVAAVYAELDFPITKALDVDLAVRTDRYSDFGATTNPKASFRYKPAEWVMLRGSAGTGFRAPTLAERYFGATDGPTGITSTTYNDPVLCPGGSPGATTGGTALPGYNPSTVCNARQPINTGANPQVGPERSKTFNLGVVFTPTRSLLVSLDYFRVQLRDSIGQLTQPTLFQNPAYANLFVRDPKGNLLYIDDRLTNMGGVRTDGIDLTTTYNFPKTRWGQFGVQLDGTYVHEFETQVDRNGAWISSVNKFGPLDANVMNFRWKYGASAKWISANGNWTSTVNQQYKQSFEDRNSGTAYHVIDQYTVYNWSMQYNGYKQWSLMVGVNNVFDRDPPAANYRGEGYASGEASPVGRTYRARATFNF</sequence>
<feature type="domain" description="TonB-dependent receptor plug" evidence="14">
    <location>
        <begin position="52"/>
        <end position="155"/>
    </location>
</feature>
<accession>A0A7X4H134</accession>
<name>A0A7X4H134_9BURK</name>
<organism evidence="15 16">
    <name type="scientific">Duganella margarita</name>
    <dbReference type="NCBI Taxonomy" id="2692170"/>
    <lineage>
        <taxon>Bacteria</taxon>
        <taxon>Pseudomonadati</taxon>
        <taxon>Pseudomonadota</taxon>
        <taxon>Betaproteobacteria</taxon>
        <taxon>Burkholderiales</taxon>
        <taxon>Oxalobacteraceae</taxon>
        <taxon>Telluria group</taxon>
        <taxon>Duganella</taxon>
    </lineage>
</organism>
<keyword evidence="5 10" id="KW-0812">Transmembrane</keyword>
<evidence type="ECO:0000256" key="4">
    <source>
        <dbReference type="ARBA" id="ARBA00022452"/>
    </source>
</evidence>
<evidence type="ECO:0000259" key="14">
    <source>
        <dbReference type="Pfam" id="PF07715"/>
    </source>
</evidence>
<evidence type="ECO:0000256" key="3">
    <source>
        <dbReference type="ARBA" id="ARBA00022448"/>
    </source>
</evidence>
<protein>
    <submittedName>
        <fullName evidence="15">TonB-dependent receptor</fullName>
    </submittedName>
</protein>
<dbReference type="Gene3D" id="2.40.170.20">
    <property type="entry name" value="TonB-dependent receptor, beta-barrel domain"/>
    <property type="match status" value="1"/>
</dbReference>
<evidence type="ECO:0000256" key="5">
    <source>
        <dbReference type="ARBA" id="ARBA00022692"/>
    </source>
</evidence>
<reference evidence="15 16" key="1">
    <citation type="submission" date="2019-12" db="EMBL/GenBank/DDBJ databases">
        <title>Novel species isolated from a subtropical stream in China.</title>
        <authorList>
            <person name="Lu H."/>
        </authorList>
    </citation>
    <scope>NUCLEOTIDE SEQUENCE [LARGE SCALE GENOMIC DNA]</scope>
    <source>
        <strain evidence="15 16">FT134W</strain>
    </source>
</reference>
<evidence type="ECO:0000256" key="12">
    <source>
        <dbReference type="SAM" id="SignalP"/>
    </source>
</evidence>
<dbReference type="PANTHER" id="PTHR47234:SF2">
    <property type="entry name" value="TONB-DEPENDENT RECEPTOR"/>
    <property type="match status" value="1"/>
</dbReference>
<gene>
    <name evidence="15" type="ORF">GTP56_09455</name>
</gene>
<keyword evidence="4 10" id="KW-1134">Transmembrane beta strand</keyword>
<dbReference type="RefSeq" id="WP_161049912.1">
    <property type="nucleotide sequence ID" value="NZ_WWCR01000007.1"/>
</dbReference>
<dbReference type="InterPro" id="IPR036942">
    <property type="entry name" value="Beta-barrel_TonB_sf"/>
</dbReference>
<feature type="signal peptide" evidence="12">
    <location>
        <begin position="1"/>
        <end position="31"/>
    </location>
</feature>
<dbReference type="SUPFAM" id="SSF56935">
    <property type="entry name" value="Porins"/>
    <property type="match status" value="1"/>
</dbReference>
<evidence type="ECO:0000313" key="15">
    <source>
        <dbReference type="EMBL" id="MYM72422.1"/>
    </source>
</evidence>
<dbReference type="InterPro" id="IPR012910">
    <property type="entry name" value="Plug_dom"/>
</dbReference>
<evidence type="ECO:0000259" key="13">
    <source>
        <dbReference type="Pfam" id="PF00593"/>
    </source>
</evidence>
<dbReference type="EMBL" id="WWCR01000007">
    <property type="protein sequence ID" value="MYM72422.1"/>
    <property type="molecule type" value="Genomic_DNA"/>
</dbReference>
<proteinExistence type="inferred from homology"/>
<dbReference type="InterPro" id="IPR037066">
    <property type="entry name" value="Plug_dom_sf"/>
</dbReference>
<comment type="subcellular location">
    <subcellularLocation>
        <location evidence="1 10">Cell outer membrane</location>
        <topology evidence="1 10">Multi-pass membrane protein</topology>
    </subcellularLocation>
</comment>
<dbReference type="AlphaFoldDB" id="A0A7X4H134"/>
<evidence type="ECO:0000313" key="16">
    <source>
        <dbReference type="Proteomes" id="UP000469734"/>
    </source>
</evidence>
<dbReference type="InterPro" id="IPR039426">
    <property type="entry name" value="TonB-dep_rcpt-like"/>
</dbReference>
<evidence type="ECO:0000256" key="1">
    <source>
        <dbReference type="ARBA" id="ARBA00004571"/>
    </source>
</evidence>
<evidence type="ECO:0000256" key="8">
    <source>
        <dbReference type="ARBA" id="ARBA00023170"/>
    </source>
</evidence>
<evidence type="ECO:0000256" key="11">
    <source>
        <dbReference type="RuleBase" id="RU003357"/>
    </source>
</evidence>
<evidence type="ECO:0000256" key="6">
    <source>
        <dbReference type="ARBA" id="ARBA00023077"/>
    </source>
</evidence>
<evidence type="ECO:0000256" key="10">
    <source>
        <dbReference type="PROSITE-ProRule" id="PRU01360"/>
    </source>
</evidence>
<keyword evidence="3 10" id="KW-0813">Transport</keyword>
<dbReference type="Pfam" id="PF00593">
    <property type="entry name" value="TonB_dep_Rec_b-barrel"/>
    <property type="match status" value="1"/>
</dbReference>
<keyword evidence="8 15" id="KW-0675">Receptor</keyword>
<comment type="caution">
    <text evidence="15">The sequence shown here is derived from an EMBL/GenBank/DDBJ whole genome shotgun (WGS) entry which is preliminary data.</text>
</comment>
<dbReference type="Pfam" id="PF07715">
    <property type="entry name" value="Plug"/>
    <property type="match status" value="1"/>
</dbReference>
<evidence type="ECO:0000256" key="2">
    <source>
        <dbReference type="ARBA" id="ARBA00009810"/>
    </source>
</evidence>
<dbReference type="PROSITE" id="PS52016">
    <property type="entry name" value="TONB_DEPENDENT_REC_3"/>
    <property type="match status" value="1"/>
</dbReference>
<keyword evidence="12" id="KW-0732">Signal</keyword>
<evidence type="ECO:0000256" key="9">
    <source>
        <dbReference type="ARBA" id="ARBA00023237"/>
    </source>
</evidence>
<keyword evidence="9 10" id="KW-0998">Cell outer membrane</keyword>